<evidence type="ECO:0000256" key="3">
    <source>
        <dbReference type="ARBA" id="ARBA00016387"/>
    </source>
</evidence>
<keyword evidence="7 26" id="KW-0479">Metal-binding</keyword>
<dbReference type="InterPro" id="IPR016300">
    <property type="entry name" value="ATPase_ArsA/GET3"/>
</dbReference>
<dbReference type="GO" id="GO:0043139">
    <property type="term" value="F:5'-3' DNA helicase activity"/>
    <property type="evidence" value="ECO:0007669"/>
    <property type="project" value="UniProtKB-EC"/>
</dbReference>
<comment type="subcellular location">
    <subcellularLocation>
        <location evidence="26">Cytoplasm</location>
    </subcellularLocation>
    <subcellularLocation>
        <location evidence="26">Endoplasmic reticulum</location>
    </subcellularLocation>
    <subcellularLocation>
        <location evidence="26">Golgi apparatus</location>
    </subcellularLocation>
    <text evidence="26">GET1 and GET2 are required for targeting GET3 to the endoplasmic reticulum.</text>
</comment>
<evidence type="ECO:0000256" key="17">
    <source>
        <dbReference type="ARBA" id="ARBA00023125"/>
    </source>
</evidence>
<evidence type="ECO:0000256" key="15">
    <source>
        <dbReference type="ARBA" id="ARBA00023014"/>
    </source>
</evidence>
<keyword evidence="9 26" id="KW-0378">Hydrolase</keyword>
<feature type="binding site" evidence="26">
    <location>
        <begin position="735"/>
        <end position="742"/>
    </location>
    <ligand>
        <name>ATP</name>
        <dbReference type="ChEBI" id="CHEBI:30616"/>
    </ligand>
</feature>
<dbReference type="GO" id="GO:0005634">
    <property type="term" value="C:nucleus"/>
    <property type="evidence" value="ECO:0007669"/>
    <property type="project" value="TreeGrafter"/>
</dbReference>
<evidence type="ECO:0000256" key="7">
    <source>
        <dbReference type="ARBA" id="ARBA00022723"/>
    </source>
</evidence>
<dbReference type="EC" id="5.6.2.3" evidence="21"/>
<dbReference type="VEuPathDB" id="FungiDB:C5L36_0D03470"/>
<dbReference type="PANTHER" id="PTHR11472">
    <property type="entry name" value="DNA REPAIR DEAD HELICASE RAD3/XP-D SUBFAMILY MEMBER"/>
    <property type="match status" value="1"/>
</dbReference>
<evidence type="ECO:0000256" key="11">
    <source>
        <dbReference type="ARBA" id="ARBA00022824"/>
    </source>
</evidence>
<comment type="similarity">
    <text evidence="2">Belongs to the DEAD box helicase family. DEAH subfamily. DDX11/CHL1 sub-subfamily.</text>
</comment>
<comment type="catalytic activity">
    <reaction evidence="25">
        <text>ATP + H2O = ADP + phosphate + H(+)</text>
        <dbReference type="Rhea" id="RHEA:13065"/>
        <dbReference type="ChEBI" id="CHEBI:15377"/>
        <dbReference type="ChEBI" id="CHEBI:15378"/>
        <dbReference type="ChEBI" id="CHEBI:30616"/>
        <dbReference type="ChEBI" id="CHEBI:43474"/>
        <dbReference type="ChEBI" id="CHEBI:456216"/>
        <dbReference type="EC" id="5.6.2.3"/>
    </reaction>
</comment>
<evidence type="ECO:0000313" key="30">
    <source>
        <dbReference type="EMBL" id="ONH74577.1"/>
    </source>
</evidence>
<dbReference type="InterPro" id="IPR014013">
    <property type="entry name" value="Helic_SF1/SF2_ATP-bd_DinG/Rad3"/>
</dbReference>
<feature type="active site" evidence="26">
    <location>
        <position position="766"/>
    </location>
</feature>
<evidence type="ECO:0000256" key="9">
    <source>
        <dbReference type="ARBA" id="ARBA00022801"/>
    </source>
</evidence>
<keyword evidence="18" id="KW-0413">Isomerase</keyword>
<feature type="region of interest" description="Disordered" evidence="28">
    <location>
        <begin position="15"/>
        <end position="34"/>
    </location>
</feature>
<organism evidence="30 31">
    <name type="scientific">Pichia kudriavzevii</name>
    <name type="common">Yeast</name>
    <name type="synonym">Issatchenkia orientalis</name>
    <dbReference type="NCBI Taxonomy" id="4909"/>
    <lineage>
        <taxon>Eukaryota</taxon>
        <taxon>Fungi</taxon>
        <taxon>Dikarya</taxon>
        <taxon>Ascomycota</taxon>
        <taxon>Saccharomycotina</taxon>
        <taxon>Pichiomycetes</taxon>
        <taxon>Pichiales</taxon>
        <taxon>Pichiaceae</taxon>
        <taxon>Pichia</taxon>
    </lineage>
</organism>
<dbReference type="NCBIfam" id="TIGR00345">
    <property type="entry name" value="GET3_arsA_TRC40"/>
    <property type="match status" value="1"/>
</dbReference>
<dbReference type="PROSITE" id="PS00690">
    <property type="entry name" value="DEAH_ATP_HELICASE"/>
    <property type="match status" value="1"/>
</dbReference>
<dbReference type="GO" id="GO:0046872">
    <property type="term" value="F:metal ion binding"/>
    <property type="evidence" value="ECO:0007669"/>
    <property type="project" value="UniProtKB-KW"/>
</dbReference>
<evidence type="ECO:0000256" key="4">
    <source>
        <dbReference type="ARBA" id="ARBA00017386"/>
    </source>
</evidence>
<dbReference type="SMART" id="SM00491">
    <property type="entry name" value="HELICc2"/>
    <property type="match status" value="1"/>
</dbReference>
<feature type="binding site" evidence="26">
    <location>
        <position position="947"/>
    </location>
    <ligand>
        <name>ATP</name>
        <dbReference type="ChEBI" id="CHEBI:30616"/>
    </ligand>
</feature>
<evidence type="ECO:0000256" key="21">
    <source>
        <dbReference type="ARBA" id="ARBA00044969"/>
    </source>
</evidence>
<dbReference type="GO" id="GO:0016887">
    <property type="term" value="F:ATP hydrolysis activity"/>
    <property type="evidence" value="ECO:0007669"/>
    <property type="project" value="InterPro"/>
</dbReference>
<dbReference type="GO" id="GO:0005783">
    <property type="term" value="C:endoplasmic reticulum"/>
    <property type="evidence" value="ECO:0007669"/>
    <property type="project" value="UniProtKB-SubCell"/>
</dbReference>
<dbReference type="EMBL" id="MQVM01000009">
    <property type="protein sequence ID" value="ONH74577.1"/>
    <property type="molecule type" value="Genomic_DNA"/>
</dbReference>
<dbReference type="PROSITE" id="PS51193">
    <property type="entry name" value="HELICASE_ATP_BIND_2"/>
    <property type="match status" value="1"/>
</dbReference>
<dbReference type="VEuPathDB" id="FungiDB:C5L36_0D03460"/>
<evidence type="ECO:0000256" key="16">
    <source>
        <dbReference type="ARBA" id="ARBA00023034"/>
    </source>
</evidence>
<proteinExistence type="inferred from homology"/>
<evidence type="ECO:0000256" key="27">
    <source>
        <dbReference type="SAM" id="Coils"/>
    </source>
</evidence>
<dbReference type="Proteomes" id="UP000189274">
    <property type="component" value="Unassembled WGS sequence"/>
</dbReference>
<comment type="caution">
    <text evidence="30">The sequence shown here is derived from an EMBL/GenBank/DDBJ whole genome shotgun (WGS) entry which is preliminary data.</text>
</comment>
<dbReference type="AlphaFoldDB" id="A0A1V2LN60"/>
<keyword evidence="10 30" id="KW-0347">Helicase</keyword>
<dbReference type="GO" id="GO:0045048">
    <property type="term" value="P:protein insertion into ER membrane"/>
    <property type="evidence" value="ECO:0007669"/>
    <property type="project" value="UniProtKB-UniRule"/>
</dbReference>
<comment type="function">
    <text evidence="24">ATP-dependent DNA helicase important for chromosome transmission and normal cell cycle progression in G(2)/M. May have a role in changing DNA topology to allow the loading of proteins involved in maintaining sister chromatid cohesion in the vicinity of the centromeres. Has a specific role in chromosome segregation during meiosis II.</text>
</comment>
<dbReference type="InterPro" id="IPR002464">
    <property type="entry name" value="DNA/RNA_helicase_DEAH_CS"/>
</dbReference>
<dbReference type="Gene3D" id="3.40.50.300">
    <property type="entry name" value="P-loop containing nucleotide triphosphate hydrolases"/>
    <property type="match status" value="3"/>
</dbReference>
<feature type="binding site" evidence="26">
    <location>
        <position position="974"/>
    </location>
    <ligand>
        <name>ATP</name>
        <dbReference type="ChEBI" id="CHEBI:30616"/>
    </ligand>
</feature>
<dbReference type="PANTHER" id="PTHR11472:SF41">
    <property type="entry name" value="ATP-DEPENDENT DNA HELICASE DDX11-RELATED"/>
    <property type="match status" value="1"/>
</dbReference>
<accession>A0A1V2LN60</accession>
<dbReference type="FunFam" id="3.40.50.300:FF:001359">
    <property type="entry name" value="ATPase GET3"/>
    <property type="match status" value="1"/>
</dbReference>
<reference evidence="31" key="1">
    <citation type="journal article" date="2017" name="Genome Announc.">
        <title>Genome sequences of Cyberlindnera fabianii 65, Pichia kudriavzevii 129, and Saccharomyces cerevisiae 131 isolated from fermented masau fruits in Zimbabwe.</title>
        <authorList>
            <person name="van Rijswijck I.M.H."/>
            <person name="Derks M.F.L."/>
            <person name="Abee T."/>
            <person name="de Ridder D."/>
            <person name="Smid E.J."/>
        </authorList>
    </citation>
    <scope>NUCLEOTIDE SEQUENCE [LARGE SCALE GENOMIC DNA]</scope>
    <source>
        <strain evidence="31">129</strain>
    </source>
</reference>
<evidence type="ECO:0000256" key="2">
    <source>
        <dbReference type="ARBA" id="ARBA00008435"/>
    </source>
</evidence>
<gene>
    <name evidence="30" type="ORF">BOH78_2338</name>
</gene>
<evidence type="ECO:0000256" key="20">
    <source>
        <dbReference type="ARBA" id="ARBA00029709"/>
    </source>
</evidence>
<evidence type="ECO:0000256" key="25">
    <source>
        <dbReference type="ARBA" id="ARBA00048954"/>
    </source>
</evidence>
<keyword evidence="15" id="KW-0411">Iron-sulfur</keyword>
<dbReference type="InterPro" id="IPR045028">
    <property type="entry name" value="DinG/Rad3-like"/>
</dbReference>
<dbReference type="InterPro" id="IPR006555">
    <property type="entry name" value="ATP-dep_Helicase_C"/>
</dbReference>
<evidence type="ECO:0000256" key="28">
    <source>
        <dbReference type="SAM" id="MobiDB-lite"/>
    </source>
</evidence>
<dbReference type="GO" id="GO:0006139">
    <property type="term" value="P:nucleobase-containing compound metabolic process"/>
    <property type="evidence" value="ECO:0007669"/>
    <property type="project" value="InterPro"/>
</dbReference>
<keyword evidence="27" id="KW-0175">Coiled coil</keyword>
<evidence type="ECO:0000256" key="23">
    <source>
        <dbReference type="ARBA" id="ARBA00045008"/>
    </source>
</evidence>
<dbReference type="GO" id="GO:0034085">
    <property type="term" value="P:establishment of sister chromatid cohesion"/>
    <property type="evidence" value="ECO:0007669"/>
    <property type="project" value="TreeGrafter"/>
</dbReference>
<feature type="binding site" evidence="26">
    <location>
        <position position="987"/>
    </location>
    <ligand>
        <name>Zn(2+)</name>
        <dbReference type="ChEBI" id="CHEBI:29105"/>
        <note>ligand shared between dimeric partners</note>
    </ligand>
</feature>
<dbReference type="HAMAP" id="MF_03112">
    <property type="entry name" value="Asna1_Get3"/>
    <property type="match status" value="1"/>
</dbReference>
<evidence type="ECO:0000256" key="13">
    <source>
        <dbReference type="ARBA" id="ARBA00022840"/>
    </source>
</evidence>
<evidence type="ECO:0000256" key="14">
    <source>
        <dbReference type="ARBA" id="ARBA00023004"/>
    </source>
</evidence>
<comment type="function">
    <text evidence="26">ATPase required for the post-translational delivery of tail-anchored (TA) proteins to the endoplasmic reticulum. Recognizes and selectively binds the transmembrane domain of TA proteins in the cytosol. This complex then targets to the endoplasmic reticulum by membrane-bound receptors GET1 and GET2, where the tail-anchored protein is released for insertion. This process is regulated by ATP binding and hydrolysis. ATP binding drives the homodimer towards the closed dimer state, facilitating recognition of newly synthesized TA membrane proteins. ATP hydrolysis is required for insertion. Subsequently, the homodimer reverts towards the open dimer state, lowering its affinity for the GET1-GET2 receptor, and returning it to the cytosol to initiate a new round of targeting. Cooperates with the HDEL receptor ERD2 to mediate the ATP-dependent retrieval of resident ER proteins that contain a C-terminal H-D-E-L retention signal from the Golgi to the ER. Involved in low-level resistance to the oxyanions arsenite and arsenate, and in heat tolerance.</text>
</comment>
<evidence type="ECO:0000256" key="19">
    <source>
        <dbReference type="ARBA" id="ARBA00023306"/>
    </source>
</evidence>
<evidence type="ECO:0000256" key="22">
    <source>
        <dbReference type="ARBA" id="ARBA00044998"/>
    </source>
</evidence>
<sequence length="1052" mass="120461">MTWLREYNKMHNEGLIKDKLKSAEEDDDEEDEPEWVRQSFIDKIMSEYVGEAKKYEEHLARVHDQGTSVIIDGNIGKKGNVKIYKKRKTEKLQNDETIDDLAPDDFDILDDTTSKSGISRDVELLLERFENKSKKYENKIHSTQINESKVKIFFVSRTHSQLSQFSSQLKLTTFPSSIDQLPGERIKYLPLGSRKQLCINESVSKLVDSQAINKACQNLQQSTDENKKCQYMPNPFNEEHLHLKDKMNDLVMSDIRDIEDIHELGEQLRICPYYSTRADIPIAEIISMPYQLLLHKDTRHILGLDLQNSVVVIDEAHNLLDTISRIYSTSVSLNDLKMVRKALKLYTRKFMLKMSAGNRINIAKLNKIISKLYKFIEASNEKGIVTSGKTVDRDDIFGDDVSELLNIYELETYLIKSKLAFKLESYMEKVVKVDGDELYKSSGQPILFGIKSFLYSLSNPLKSGKFFWDKSENDLSLKYLLLDPSEDFKEIVEEAKCVILAGGTMEPVSEFTDFLVPYLEKDKIHQFSCDHVIPDENLIVFPIGRYRNTEFEFSFQRRNNDFMITKLGESFCELLREIPAGCVAFFPSYSYLSQVLESWRKSGVYETLDTVKKIFTESKDKSVDETLSEFKQTIELDDNRKGAFLLSVVGGKLSEGINFSDDLARAVFMIGLPYPNAFSSDLIAKREYIEQKYLTNGKTESYAKRKNKMADLEVEPTLGDIVSHDTLKWVFVGGKGGVGKTTSSSSIAIQLALNNPQKNYLLISTDPAHNLSDAFDQKFGKDARVVEGLSNLSCMEIDPSSSMEEFNASNKMGMDQNDPLNSVLSEVTSSIPGIDEAFSFMEVLKHIKNQKASENDTSIIKYDTIIFDTAPTGHTLRFLQLPSTLEKLLGKFNEITGRMGSLLSMMGGDQKQEMFNKLGEIKEQVTEVNKQFQDPELTTFVCVCISEFLSLYETERLIQDLMKYNMDVNTIIVNQLLFADEDECKRCQARWKMQKKYLDQMDELYEDYHLIKMPLLGNEIRGLPNLKKFSKFLLTPYNPATDKDLVFSIEER</sequence>
<dbReference type="Pfam" id="PF13307">
    <property type="entry name" value="Helicase_C_2"/>
    <property type="match status" value="1"/>
</dbReference>
<dbReference type="Pfam" id="PF02374">
    <property type="entry name" value="ArsA_ATPase"/>
    <property type="match status" value="1"/>
</dbReference>
<comment type="similarity">
    <text evidence="26">Belongs to the arsA ATPase family.</text>
</comment>
<dbReference type="GO" id="GO:0005524">
    <property type="term" value="F:ATP binding"/>
    <property type="evidence" value="ECO:0007669"/>
    <property type="project" value="UniProtKB-UniRule"/>
</dbReference>
<keyword evidence="16" id="KW-0333">Golgi apparatus</keyword>
<comment type="subunit">
    <text evidence="26">Homodimer. Component of the Golgi to ER traffic (GET) complex, which is composed of GET1, GET2 and GET3. Within the complex, GET1 and GET2 form a heterotetramer which is stabilized by phosphatidylinositol binding and which binds to the GET3 homodimer. Interacts with the chloride channel protein GEF1.</text>
</comment>
<evidence type="ECO:0000313" key="31">
    <source>
        <dbReference type="Proteomes" id="UP000189274"/>
    </source>
</evidence>
<feature type="binding site" evidence="26">
    <location>
        <position position="984"/>
    </location>
    <ligand>
        <name>Zn(2+)</name>
        <dbReference type="ChEBI" id="CHEBI:29105"/>
        <note>ligand shared between dimeric partners</note>
    </ligand>
</feature>
<dbReference type="GO" id="GO:0003677">
    <property type="term" value="F:DNA binding"/>
    <property type="evidence" value="ECO:0007669"/>
    <property type="project" value="UniProtKB-KW"/>
</dbReference>
<dbReference type="InterPro" id="IPR006554">
    <property type="entry name" value="Helicase-like_DEXD_c2"/>
</dbReference>
<evidence type="ECO:0000256" key="24">
    <source>
        <dbReference type="ARBA" id="ARBA00045702"/>
    </source>
</evidence>
<dbReference type="SUPFAM" id="SSF52540">
    <property type="entry name" value="P-loop containing nucleoside triphosphate hydrolases"/>
    <property type="match status" value="1"/>
</dbReference>
<keyword evidence="11 26" id="KW-0256">Endoplasmic reticulum</keyword>
<keyword evidence="5 26" id="KW-0813">Transport</keyword>
<dbReference type="InterPro" id="IPR010614">
    <property type="entry name" value="RAD3-like_helicase_DEAD"/>
</dbReference>
<keyword evidence="19" id="KW-0131">Cell cycle</keyword>
<feature type="domain" description="Helicase ATP-binding" evidence="29">
    <location>
        <begin position="1"/>
        <end position="372"/>
    </location>
</feature>
<comment type="cofactor">
    <cofactor evidence="1">
        <name>[4Fe-4S] cluster</name>
        <dbReference type="ChEBI" id="CHEBI:49883"/>
    </cofactor>
</comment>
<dbReference type="InterPro" id="IPR027417">
    <property type="entry name" value="P-loop_NTPase"/>
</dbReference>
<evidence type="ECO:0000256" key="6">
    <source>
        <dbReference type="ARBA" id="ARBA00022490"/>
    </source>
</evidence>
<evidence type="ECO:0000256" key="12">
    <source>
        <dbReference type="ARBA" id="ARBA00022833"/>
    </source>
</evidence>
<evidence type="ECO:0000256" key="5">
    <source>
        <dbReference type="ARBA" id="ARBA00022448"/>
    </source>
</evidence>
<evidence type="ECO:0000259" key="29">
    <source>
        <dbReference type="PROSITE" id="PS51193"/>
    </source>
</evidence>
<evidence type="ECO:0000256" key="18">
    <source>
        <dbReference type="ARBA" id="ARBA00023235"/>
    </source>
</evidence>
<evidence type="ECO:0000256" key="8">
    <source>
        <dbReference type="ARBA" id="ARBA00022741"/>
    </source>
</evidence>
<keyword evidence="12 26" id="KW-0862">Zinc</keyword>
<keyword evidence="13 26" id="KW-0067">ATP-binding</keyword>
<dbReference type="GO" id="GO:0005794">
    <property type="term" value="C:Golgi apparatus"/>
    <property type="evidence" value="ECO:0007669"/>
    <property type="project" value="UniProtKB-SubCell"/>
</dbReference>
<keyword evidence="8 26" id="KW-0547">Nucleotide-binding</keyword>
<dbReference type="SMART" id="SM00488">
    <property type="entry name" value="DEXDc2"/>
    <property type="match status" value="1"/>
</dbReference>
<evidence type="ECO:0000256" key="26">
    <source>
        <dbReference type="HAMAP-Rule" id="MF_03112"/>
    </source>
</evidence>
<keyword evidence="6 26" id="KW-0963">Cytoplasm</keyword>
<dbReference type="GO" id="GO:0051536">
    <property type="term" value="F:iron-sulfur cluster binding"/>
    <property type="evidence" value="ECO:0007669"/>
    <property type="project" value="UniProtKB-KW"/>
</dbReference>
<feature type="coiled-coil region" evidence="27">
    <location>
        <begin position="119"/>
        <end position="146"/>
    </location>
</feature>
<keyword evidence="14" id="KW-0408">Iron</keyword>
<evidence type="ECO:0000256" key="10">
    <source>
        <dbReference type="ARBA" id="ARBA00022806"/>
    </source>
</evidence>
<name>A0A1V2LN60_PICKU</name>
<dbReference type="Pfam" id="PF06733">
    <property type="entry name" value="DEAD_2"/>
    <property type="match status" value="1"/>
</dbReference>
<feature type="compositionally biased region" description="Acidic residues" evidence="28">
    <location>
        <begin position="24"/>
        <end position="33"/>
    </location>
</feature>
<protein>
    <recommendedName>
        <fullName evidence="4">ATP-dependent DNA helicase CHL1</fullName>
        <ecNumber evidence="21">5.6.2.3</ecNumber>
    </recommendedName>
    <alternativeName>
        <fullName evidence="3">ATP-dependent DNA helicase chl1</fullName>
    </alternativeName>
    <alternativeName>
        <fullName evidence="20">Chromosome loss protein 1</fullName>
    </alternativeName>
    <alternativeName>
        <fullName evidence="22 23">DNA 5'-3' helicase CHL1</fullName>
    </alternativeName>
</protein>
<evidence type="ECO:0000256" key="1">
    <source>
        <dbReference type="ARBA" id="ARBA00001966"/>
    </source>
</evidence>
<dbReference type="InterPro" id="IPR025723">
    <property type="entry name" value="ArsA/GET3_ATPase-like"/>
</dbReference>
<dbReference type="CDD" id="cd02035">
    <property type="entry name" value="ArsA"/>
    <property type="match status" value="1"/>
</dbReference>
<keyword evidence="17" id="KW-0238">DNA-binding</keyword>
<dbReference type="InterPro" id="IPR027542">
    <property type="entry name" value="ATPase_ArsA/GET3_euk"/>
</dbReference>